<dbReference type="SUPFAM" id="SSF53335">
    <property type="entry name" value="S-adenosyl-L-methionine-dependent methyltransferases"/>
    <property type="match status" value="1"/>
</dbReference>
<reference evidence="2" key="1">
    <citation type="submission" date="2018-05" db="EMBL/GenBank/DDBJ databases">
        <authorList>
            <person name="Lanie J.A."/>
            <person name="Ng W.-L."/>
            <person name="Kazmierczak K.M."/>
            <person name="Andrzejewski T.M."/>
            <person name="Davidsen T.M."/>
            <person name="Wayne K.J."/>
            <person name="Tettelin H."/>
            <person name="Glass J.I."/>
            <person name="Rusch D."/>
            <person name="Podicherti R."/>
            <person name="Tsui H.-C.T."/>
            <person name="Winkler M.E."/>
        </authorList>
    </citation>
    <scope>NUCLEOTIDE SEQUENCE</scope>
</reference>
<dbReference type="InterPro" id="IPR050320">
    <property type="entry name" value="N5-glutamine_MTase"/>
</dbReference>
<dbReference type="PANTHER" id="PTHR18895">
    <property type="entry name" value="HEMK METHYLTRANSFERASE"/>
    <property type="match status" value="1"/>
</dbReference>
<dbReference type="GO" id="GO:0005739">
    <property type="term" value="C:mitochondrion"/>
    <property type="evidence" value="ECO:0007669"/>
    <property type="project" value="TreeGrafter"/>
</dbReference>
<dbReference type="InterPro" id="IPR029063">
    <property type="entry name" value="SAM-dependent_MTases_sf"/>
</dbReference>
<dbReference type="PANTHER" id="PTHR18895:SF74">
    <property type="entry name" value="MTRF1L RELEASE FACTOR GLUTAMINE METHYLTRANSFERASE"/>
    <property type="match status" value="1"/>
</dbReference>
<dbReference type="AlphaFoldDB" id="A0A383F3T3"/>
<dbReference type="Pfam" id="PF17827">
    <property type="entry name" value="PrmC_N"/>
    <property type="match status" value="1"/>
</dbReference>
<feature type="domain" description="Release factor glutamine methyltransferase N-terminal" evidence="1">
    <location>
        <begin position="8"/>
        <end position="70"/>
    </location>
</feature>
<dbReference type="Gene3D" id="1.10.8.10">
    <property type="entry name" value="DNA helicase RuvA subunit, C-terminal domain"/>
    <property type="match status" value="1"/>
</dbReference>
<dbReference type="InterPro" id="IPR040758">
    <property type="entry name" value="PrmC_N"/>
</dbReference>
<dbReference type="EMBL" id="UINC01230790">
    <property type="protein sequence ID" value="SVE63065.1"/>
    <property type="molecule type" value="Genomic_DNA"/>
</dbReference>
<accession>A0A383F3T3</accession>
<name>A0A383F3T3_9ZZZZ</name>
<evidence type="ECO:0000259" key="1">
    <source>
        <dbReference type="Pfam" id="PF17827"/>
    </source>
</evidence>
<proteinExistence type="predicted"/>
<sequence length="138" mass="15085">MSDDVLDKLRRAATTDAELSARLIVEEVTGIEPRLFPLEQDRPVSQGAVVRADAMTIRRAQGEPLQYVLGHWPFRYLDLAVDARALIPRPETEVVAGFAINLLQSLSRDDGRNLIVSDMGTGSGAIALSIAHEVLHAE</sequence>
<dbReference type="Gene3D" id="3.40.50.150">
    <property type="entry name" value="Vaccinia Virus protein VP39"/>
    <property type="match status" value="1"/>
</dbReference>
<gene>
    <name evidence="2" type="ORF">METZ01_LOCUS515919</name>
</gene>
<evidence type="ECO:0000313" key="2">
    <source>
        <dbReference type="EMBL" id="SVE63065.1"/>
    </source>
</evidence>
<organism evidence="2">
    <name type="scientific">marine metagenome</name>
    <dbReference type="NCBI Taxonomy" id="408172"/>
    <lineage>
        <taxon>unclassified sequences</taxon>
        <taxon>metagenomes</taxon>
        <taxon>ecological metagenomes</taxon>
    </lineage>
</organism>
<protein>
    <recommendedName>
        <fullName evidence="1">Release factor glutamine methyltransferase N-terminal domain-containing protein</fullName>
    </recommendedName>
</protein>
<feature type="non-terminal residue" evidence="2">
    <location>
        <position position="138"/>
    </location>
</feature>